<dbReference type="InterPro" id="IPR013818">
    <property type="entry name" value="Lipase"/>
</dbReference>
<dbReference type="AlphaFoldDB" id="A0A3Q3X8A8"/>
<dbReference type="InterPro" id="IPR029058">
    <property type="entry name" value="AB_hydrolase_fold"/>
</dbReference>
<evidence type="ECO:0000313" key="3">
    <source>
        <dbReference type="Proteomes" id="UP000261620"/>
    </source>
</evidence>
<reference evidence="2" key="2">
    <citation type="submission" date="2025-09" db="UniProtKB">
        <authorList>
            <consortium name="Ensembl"/>
        </authorList>
    </citation>
    <scope>IDENTIFICATION</scope>
</reference>
<evidence type="ECO:0000313" key="2">
    <source>
        <dbReference type="Ensembl" id="ENSMMOP00000021734.1"/>
    </source>
</evidence>
<feature type="domain" description="Lipase" evidence="1">
    <location>
        <begin position="5"/>
        <end position="79"/>
    </location>
</feature>
<protein>
    <recommendedName>
        <fullName evidence="1">Lipase domain-containing protein</fullName>
    </recommendedName>
</protein>
<dbReference type="GO" id="GO:0016298">
    <property type="term" value="F:lipase activity"/>
    <property type="evidence" value="ECO:0007669"/>
    <property type="project" value="InterPro"/>
</dbReference>
<dbReference type="Proteomes" id="UP000261620">
    <property type="component" value="Unplaced"/>
</dbReference>
<accession>A0A3Q3X8A8</accession>
<keyword evidence="3" id="KW-1185">Reference proteome</keyword>
<sequence length="89" mass="10088">TLFMPPWGGTAQRPASLLPDAPEEIGTRFLLFTPKNQINNITDQTTHVSNYSGMRKTRFIIPGYLEEGDEDWPQEMCKVRTSSLPFSLT</sequence>
<evidence type="ECO:0000259" key="1">
    <source>
        <dbReference type="Pfam" id="PF00151"/>
    </source>
</evidence>
<dbReference type="Pfam" id="PF00151">
    <property type="entry name" value="Lipase"/>
    <property type="match status" value="1"/>
</dbReference>
<name>A0A3Q3X8A8_MOLML</name>
<dbReference type="Gene3D" id="3.40.50.1820">
    <property type="entry name" value="alpha/beta hydrolase"/>
    <property type="match status" value="1"/>
</dbReference>
<organism evidence="2 3">
    <name type="scientific">Mola mola</name>
    <name type="common">Ocean sunfish</name>
    <name type="synonym">Tetraodon mola</name>
    <dbReference type="NCBI Taxonomy" id="94237"/>
    <lineage>
        <taxon>Eukaryota</taxon>
        <taxon>Metazoa</taxon>
        <taxon>Chordata</taxon>
        <taxon>Craniata</taxon>
        <taxon>Vertebrata</taxon>
        <taxon>Euteleostomi</taxon>
        <taxon>Actinopterygii</taxon>
        <taxon>Neopterygii</taxon>
        <taxon>Teleostei</taxon>
        <taxon>Neoteleostei</taxon>
        <taxon>Acanthomorphata</taxon>
        <taxon>Eupercaria</taxon>
        <taxon>Tetraodontiformes</taxon>
        <taxon>Molidae</taxon>
        <taxon>Mola</taxon>
    </lineage>
</organism>
<dbReference type="STRING" id="94237.ENSMMOP00000021734"/>
<dbReference type="Ensembl" id="ENSMMOT00000022095.1">
    <property type="protein sequence ID" value="ENSMMOP00000021734.1"/>
    <property type="gene ID" value="ENSMMOG00000016517.1"/>
</dbReference>
<reference evidence="2" key="1">
    <citation type="submission" date="2025-08" db="UniProtKB">
        <authorList>
            <consortium name="Ensembl"/>
        </authorList>
    </citation>
    <scope>IDENTIFICATION</scope>
</reference>
<proteinExistence type="predicted"/>